<evidence type="ECO:0000256" key="2">
    <source>
        <dbReference type="ARBA" id="ARBA00008974"/>
    </source>
</evidence>
<evidence type="ECO:0000256" key="7">
    <source>
        <dbReference type="SAM" id="Phobius"/>
    </source>
</evidence>
<feature type="transmembrane region" description="Helical" evidence="7">
    <location>
        <begin position="172"/>
        <end position="190"/>
    </location>
</feature>
<evidence type="ECO:0000256" key="6">
    <source>
        <dbReference type="SAM" id="MobiDB-lite"/>
    </source>
</evidence>
<comment type="subcellular location">
    <subcellularLocation>
        <location evidence="1">Membrane</location>
        <topology evidence="1">Multi-pass membrane protein</topology>
    </subcellularLocation>
</comment>
<dbReference type="InterPro" id="IPR001248">
    <property type="entry name" value="Pur-cyt_permease"/>
</dbReference>
<feature type="transmembrane region" description="Helical" evidence="7">
    <location>
        <begin position="397"/>
        <end position="423"/>
    </location>
</feature>
<comment type="similarity">
    <text evidence="2">Belongs to the purine-cytosine permease (2.A.39) family.</text>
</comment>
<feature type="transmembrane region" description="Helical" evidence="7">
    <location>
        <begin position="282"/>
        <end position="303"/>
    </location>
</feature>
<evidence type="ECO:0000313" key="8">
    <source>
        <dbReference type="EMBL" id="USW50506.1"/>
    </source>
</evidence>
<accession>A0A9Q9EG66</accession>
<dbReference type="PANTHER" id="PTHR30618">
    <property type="entry name" value="NCS1 FAMILY PURINE/PYRIMIDINE TRANSPORTER"/>
    <property type="match status" value="1"/>
</dbReference>
<dbReference type="Gene3D" id="1.10.4160.10">
    <property type="entry name" value="Hydantoin permease"/>
    <property type="match status" value="1"/>
</dbReference>
<feature type="transmembrane region" description="Helical" evidence="7">
    <location>
        <begin position="452"/>
        <end position="472"/>
    </location>
</feature>
<feature type="transmembrane region" description="Helical" evidence="7">
    <location>
        <begin position="77"/>
        <end position="97"/>
    </location>
</feature>
<dbReference type="EMBL" id="CP099420">
    <property type="protein sequence ID" value="USW50506.1"/>
    <property type="molecule type" value="Genomic_DNA"/>
</dbReference>
<keyword evidence="3 7" id="KW-0812">Transmembrane</keyword>
<reference evidence="8" key="1">
    <citation type="submission" date="2022-06" db="EMBL/GenBank/DDBJ databases">
        <title>Complete genome sequences of two strains of the flax pathogen Septoria linicola.</title>
        <authorList>
            <person name="Lapalu N."/>
            <person name="Simon A."/>
            <person name="Demenou B."/>
            <person name="Paumier D."/>
            <person name="Guillot M.-P."/>
            <person name="Gout L."/>
            <person name="Valade R."/>
        </authorList>
    </citation>
    <scope>NUCLEOTIDE SEQUENCE</scope>
    <source>
        <strain evidence="8">SE15195</strain>
    </source>
</reference>
<sequence length="579" mass="63540">MATLRQRAKKLQVPQPETGTYAIDHFTSPDLVPLTADRRTWRSRDYIAYWSTGSFAIYNYSTGSALIAFGLSGKQALGAGIFSPIVLAALCVLCGWVGGSHHITYNVAARSCWGLRGTYLPILIRVIPGIVWNGIEGWWGAQAVSTCIGTMSLSWANWSHPLAGGTMELKDLIGFIIYNVLYSFVLWLPPEKLDRPFMISFALFTGTVFGILIWAVHHADGTAGPYFAHDYKSDSVLADSVGWAVVYGATAVLGNMGTVTLGNANWCRLASISNTRSMTVQVVALMICVYSVFAIGIIATSAASQALGETFWQPYVLLREIQRFHNNSSSARAGVFFASAGCAWAQICVNVILNSTAVAMDLQAWAPKWLNIRRGAYIIAAIGIATNPWQLTVNAQTFIAVLNGFGNFYGPCSGILVTDFWIVRKKLIKMDDLYRGNSDSIYWYYKGFNWRAYAAFFIGVVPAMPGYIISVSDLDRSPNSAMKLSRLGFLTGFFISSLIYWLLSTIFPPPGIGLGTKGHDEDELVLPTAYRQDCPTQGKYIMPIDGVVVRDEDGSGSSRDEVRRKMEGKEDMAVEMKVG</sequence>
<dbReference type="Pfam" id="PF02133">
    <property type="entry name" value="Transp_cyt_pur"/>
    <property type="match status" value="1"/>
</dbReference>
<dbReference type="GO" id="GO:0005886">
    <property type="term" value="C:plasma membrane"/>
    <property type="evidence" value="ECO:0007669"/>
    <property type="project" value="TreeGrafter"/>
</dbReference>
<dbReference type="InterPro" id="IPR045225">
    <property type="entry name" value="Uracil/uridine/allantoin_perm"/>
</dbReference>
<name>A0A9Q9EG66_9PEZI</name>
<gene>
    <name evidence="8" type="ORF">Slin15195_G038250</name>
</gene>
<keyword evidence="5 7" id="KW-0472">Membrane</keyword>
<feature type="region of interest" description="Disordered" evidence="6">
    <location>
        <begin position="552"/>
        <end position="579"/>
    </location>
</feature>
<evidence type="ECO:0000256" key="5">
    <source>
        <dbReference type="ARBA" id="ARBA00023136"/>
    </source>
</evidence>
<organism evidence="8 9">
    <name type="scientific">Septoria linicola</name>
    <dbReference type="NCBI Taxonomy" id="215465"/>
    <lineage>
        <taxon>Eukaryota</taxon>
        <taxon>Fungi</taxon>
        <taxon>Dikarya</taxon>
        <taxon>Ascomycota</taxon>
        <taxon>Pezizomycotina</taxon>
        <taxon>Dothideomycetes</taxon>
        <taxon>Dothideomycetidae</taxon>
        <taxon>Mycosphaerellales</taxon>
        <taxon>Mycosphaerellaceae</taxon>
        <taxon>Septoria</taxon>
    </lineage>
</organism>
<dbReference type="PANTHER" id="PTHR30618:SF15">
    <property type="entry name" value="NICOTINAMIDE RIBOSIDE TRANSPORTER 1-RELATED"/>
    <property type="match status" value="1"/>
</dbReference>
<evidence type="ECO:0000256" key="4">
    <source>
        <dbReference type="ARBA" id="ARBA00022989"/>
    </source>
</evidence>
<feature type="transmembrane region" description="Helical" evidence="7">
    <location>
        <begin position="118"/>
        <end position="135"/>
    </location>
</feature>
<keyword evidence="4 7" id="KW-1133">Transmembrane helix</keyword>
<evidence type="ECO:0000313" key="9">
    <source>
        <dbReference type="Proteomes" id="UP001056384"/>
    </source>
</evidence>
<feature type="transmembrane region" description="Helical" evidence="7">
    <location>
        <begin position="197"/>
        <end position="217"/>
    </location>
</feature>
<dbReference type="GO" id="GO:0015205">
    <property type="term" value="F:nucleobase transmembrane transporter activity"/>
    <property type="evidence" value="ECO:0007669"/>
    <property type="project" value="TreeGrafter"/>
</dbReference>
<protein>
    <submittedName>
        <fullName evidence="8">Purine-cytosine permease</fullName>
    </submittedName>
</protein>
<evidence type="ECO:0000256" key="1">
    <source>
        <dbReference type="ARBA" id="ARBA00004141"/>
    </source>
</evidence>
<feature type="transmembrane region" description="Helical" evidence="7">
    <location>
        <begin position="484"/>
        <end position="503"/>
    </location>
</feature>
<dbReference type="AlphaFoldDB" id="A0A9Q9EG66"/>
<feature type="transmembrane region" description="Helical" evidence="7">
    <location>
        <begin position="47"/>
        <end position="71"/>
    </location>
</feature>
<feature type="transmembrane region" description="Helical" evidence="7">
    <location>
        <begin position="241"/>
        <end position="261"/>
    </location>
</feature>
<feature type="transmembrane region" description="Helical" evidence="7">
    <location>
        <begin position="333"/>
        <end position="353"/>
    </location>
</feature>
<proteinExistence type="inferred from homology"/>
<keyword evidence="9" id="KW-1185">Reference proteome</keyword>
<dbReference type="Proteomes" id="UP001056384">
    <property type="component" value="Chromosome 3"/>
</dbReference>
<evidence type="ECO:0000256" key="3">
    <source>
        <dbReference type="ARBA" id="ARBA00022692"/>
    </source>
</evidence>